<dbReference type="InterPro" id="IPR036737">
    <property type="entry name" value="OmpA-like_sf"/>
</dbReference>
<evidence type="ECO:0000256" key="1">
    <source>
        <dbReference type="PROSITE-ProRule" id="PRU00473"/>
    </source>
</evidence>
<name>A0A4Q8M2R3_9GAMM</name>
<protein>
    <submittedName>
        <fullName evidence="4">OmpA family protein</fullName>
    </submittedName>
</protein>
<dbReference type="Pfam" id="PF00691">
    <property type="entry name" value="OmpA"/>
    <property type="match status" value="1"/>
</dbReference>
<dbReference type="PROSITE" id="PS51257">
    <property type="entry name" value="PROKAR_LIPOPROTEIN"/>
    <property type="match status" value="1"/>
</dbReference>
<dbReference type="OrthoDB" id="9782229at2"/>
<comment type="caution">
    <text evidence="4">The sequence shown here is derived from an EMBL/GenBank/DDBJ whole genome shotgun (WGS) entry which is preliminary data.</text>
</comment>
<dbReference type="Gene3D" id="3.30.1330.60">
    <property type="entry name" value="OmpA-like domain"/>
    <property type="match status" value="1"/>
</dbReference>
<dbReference type="PANTHER" id="PTHR30329:SF20">
    <property type="entry name" value="EXPORTED PROTEIN"/>
    <property type="match status" value="1"/>
</dbReference>
<dbReference type="PROSITE" id="PS51123">
    <property type="entry name" value="OMPA_2"/>
    <property type="match status" value="1"/>
</dbReference>
<dbReference type="InterPro" id="IPR050330">
    <property type="entry name" value="Bact_OuterMem_StrucFunc"/>
</dbReference>
<evidence type="ECO:0000313" key="4">
    <source>
        <dbReference type="EMBL" id="TAA41623.1"/>
    </source>
</evidence>
<dbReference type="RefSeq" id="WP_130534772.1">
    <property type="nucleotide sequence ID" value="NZ_SHMG01000006.1"/>
</dbReference>
<evidence type="ECO:0000313" key="5">
    <source>
        <dbReference type="Proteomes" id="UP000294164"/>
    </source>
</evidence>
<keyword evidence="1" id="KW-0472">Membrane</keyword>
<reference evidence="4 5" key="1">
    <citation type="submission" date="2019-02" db="EMBL/GenBank/DDBJ databases">
        <title>WGS of Pseudoxanthomonas species novum from clinical isolates.</title>
        <authorList>
            <person name="Bernier A.-M."/>
            <person name="Bernard K."/>
            <person name="Vachon A."/>
        </authorList>
    </citation>
    <scope>NUCLEOTIDE SEQUENCE [LARGE SCALE GENOMIC DNA]</scope>
    <source>
        <strain evidence="4 5">NML130969</strain>
    </source>
</reference>
<dbReference type="Proteomes" id="UP000294164">
    <property type="component" value="Unassembled WGS sequence"/>
</dbReference>
<feature type="region of interest" description="Disordered" evidence="2">
    <location>
        <begin position="153"/>
        <end position="180"/>
    </location>
</feature>
<dbReference type="AlphaFoldDB" id="A0A4Q8M2R3"/>
<dbReference type="GO" id="GO:0016020">
    <property type="term" value="C:membrane"/>
    <property type="evidence" value="ECO:0007669"/>
    <property type="project" value="UniProtKB-UniRule"/>
</dbReference>
<proteinExistence type="predicted"/>
<evidence type="ECO:0000259" key="3">
    <source>
        <dbReference type="PROSITE" id="PS51123"/>
    </source>
</evidence>
<sequence>MKAQLMPGANFSVMSSCAGSSEGELPMKGRSLFACLAVAAISACASSSQFESTVTVSDEVYFADPGDFWGVNFKTGQPANGKTLLQAVAGPRDQEALENDVALIKRMPPDIPLRVLGFTDSQECSGLSCSELSLRRAQALQDWLLSHGVSKSQLSAPKGLGSARPIGNNETEDGRAQNRRAYISYEDVP</sequence>
<dbReference type="PANTHER" id="PTHR30329">
    <property type="entry name" value="STATOR ELEMENT OF FLAGELLAR MOTOR COMPLEX"/>
    <property type="match status" value="1"/>
</dbReference>
<dbReference type="CDD" id="cd07185">
    <property type="entry name" value="OmpA_C-like"/>
    <property type="match status" value="1"/>
</dbReference>
<evidence type="ECO:0000256" key="2">
    <source>
        <dbReference type="SAM" id="MobiDB-lite"/>
    </source>
</evidence>
<dbReference type="EMBL" id="SHMG01000006">
    <property type="protein sequence ID" value="TAA41623.1"/>
    <property type="molecule type" value="Genomic_DNA"/>
</dbReference>
<feature type="domain" description="OmpA-like" evidence="3">
    <location>
        <begin position="60"/>
        <end position="189"/>
    </location>
</feature>
<organism evidence="4 5">
    <name type="scientific">Pseudoxanthomonas winnipegensis</name>
    <dbReference type="NCBI Taxonomy" id="2480810"/>
    <lineage>
        <taxon>Bacteria</taxon>
        <taxon>Pseudomonadati</taxon>
        <taxon>Pseudomonadota</taxon>
        <taxon>Gammaproteobacteria</taxon>
        <taxon>Lysobacterales</taxon>
        <taxon>Lysobacteraceae</taxon>
        <taxon>Pseudoxanthomonas</taxon>
    </lineage>
</organism>
<accession>A0A4Q8M2R3</accession>
<gene>
    <name evidence="4" type="ORF">EA655_11845</name>
</gene>
<dbReference type="InterPro" id="IPR006665">
    <property type="entry name" value="OmpA-like"/>
</dbReference>
<dbReference type="SUPFAM" id="SSF103088">
    <property type="entry name" value="OmpA-like"/>
    <property type="match status" value="1"/>
</dbReference>